<dbReference type="InParanoid" id="K5WQV7"/>
<evidence type="ECO:0000259" key="2">
    <source>
        <dbReference type="PROSITE" id="PS50055"/>
    </source>
</evidence>
<dbReference type="InterPro" id="IPR057023">
    <property type="entry name" value="PTP-SAK"/>
</dbReference>
<proteinExistence type="predicted"/>
<dbReference type="Pfam" id="PF22547">
    <property type="entry name" value="2H-SAK"/>
    <property type="match status" value="1"/>
</dbReference>
<dbReference type="SUPFAM" id="SSF52540">
    <property type="entry name" value="P-loop containing nucleoside triphosphate hydrolases"/>
    <property type="match status" value="1"/>
</dbReference>
<dbReference type="CDD" id="cd14504">
    <property type="entry name" value="DUSP23"/>
    <property type="match status" value="1"/>
</dbReference>
<protein>
    <recommendedName>
        <fullName evidence="6">Tyrosine specific protein phosphatases domain-containing protein</fullName>
    </recommendedName>
</protein>
<dbReference type="PROSITE" id="PS50056">
    <property type="entry name" value="TYR_PHOSPHATASE_2"/>
    <property type="match status" value="1"/>
</dbReference>
<feature type="domain" description="Tyrosine specific protein phosphatases" evidence="3">
    <location>
        <begin position="273"/>
        <end position="356"/>
    </location>
</feature>
<feature type="non-terminal residue" evidence="4">
    <location>
        <position position="774"/>
    </location>
</feature>
<dbReference type="RefSeq" id="XP_007389621.1">
    <property type="nucleotide sequence ID" value="XM_007389559.1"/>
</dbReference>
<dbReference type="SUPFAM" id="SSF52799">
    <property type="entry name" value="(Phosphotyrosine protein) phosphatases II"/>
    <property type="match status" value="1"/>
</dbReference>
<dbReference type="GO" id="GO:0004725">
    <property type="term" value="F:protein tyrosine phosphatase activity"/>
    <property type="evidence" value="ECO:0007669"/>
    <property type="project" value="InterPro"/>
</dbReference>
<evidence type="ECO:0000256" key="1">
    <source>
        <dbReference type="ARBA" id="ARBA00022801"/>
    </source>
</evidence>
<dbReference type="PANTHER" id="PTHR43883:SF1">
    <property type="entry name" value="GLUCONOKINASE"/>
    <property type="match status" value="1"/>
</dbReference>
<sequence>VYFVVIIWAKGQQLRKTLGLPPKHFHITLSRQDAHGVDKGIASLLRPLPSSAPSELLDHLSFTLHSMGDHSLAKKYSVTLCASFSSSEKGFLRLGDSAPKLGEFKLAMLSYACGYHRTADAKVQEYCVRKITSCAKETEWGTVCAEWELEQLPGELLELLLEPWSSGLLSALDSLTSAVPTLCRWSRDQVFIPAPTQSTEQWYRLPRFFRWLVPFKIALMSTPRNATDIAALGSSHIGIRHVLTLTEETPLDPKWFSGSKVKNTFLPIPNYHPPTIEQMDLIVKLLCDDDNLPVLVHCGGGKGRAGTVAACLLVAFGFNKPTMDYSLSQPAMSAPEAIATLRAIRPTSIETEQQEAFVHKWASTIWKRQSIFPEPVAEPLPCPLEIQGTLAPSSNLFIFVGLPGSGKSWVSRSLLARDPGGWEWISQDEAGGRSACETAISSARGKVRVILDRCNMSRDDRKAWLALAAHWAVNPVCVWFDYDAELCTYRAQNRAGHPTLPPGGRVRNAIEQMQKMFVAPSLGEGFSALVTVHSFAAASDLVERLSPPVALFKFPRTPHLLNLGAATADDLVRSLLPPAAAAGAHVVVTEKVDGANMGFALSADRTRVVAQNRSHFVNPASHAQFRRLGAWLDARRADLYRVLDRDPHFAERYVLFGEWLAATHSVAYSRLPDWFLAFDLYDRATASWTDRKTLEALLADTEIKLVPVLYEGSMPAEDELKRMVQQQSQYTDGRVEGVYVKVEKDGKVVDRGKVVRSDFISGNEHWTKGPLQMN</sequence>
<accession>K5WQV7</accession>
<dbReference type="PANTHER" id="PTHR43883">
    <property type="entry name" value="SLR0207 PROTEIN"/>
    <property type="match status" value="1"/>
</dbReference>
<dbReference type="STRING" id="650164.K5WQV7"/>
<dbReference type="KEGG" id="pco:PHACADRAFT_51353"/>
<dbReference type="OrthoDB" id="432447at2759"/>
<evidence type="ECO:0008006" key="6">
    <source>
        <dbReference type="Google" id="ProtNLM"/>
    </source>
</evidence>
<name>K5WQV7_PHACS</name>
<dbReference type="Gene3D" id="3.40.50.300">
    <property type="entry name" value="P-loop containing nucleotide triphosphate hydrolases"/>
    <property type="match status" value="1"/>
</dbReference>
<dbReference type="Pfam" id="PF13671">
    <property type="entry name" value="AAA_33"/>
    <property type="match status" value="1"/>
</dbReference>
<keyword evidence="1" id="KW-0378">Hydrolase</keyword>
<dbReference type="InterPro" id="IPR000242">
    <property type="entry name" value="PTP_cat"/>
</dbReference>
<dbReference type="SUPFAM" id="SSF56091">
    <property type="entry name" value="DNA ligase/mRNA capping enzyme, catalytic domain"/>
    <property type="match status" value="1"/>
</dbReference>
<dbReference type="InterPro" id="IPR003595">
    <property type="entry name" value="Tyr_Pase_cat"/>
</dbReference>
<dbReference type="Pfam" id="PF22784">
    <property type="entry name" value="PTP-SAK"/>
    <property type="match status" value="1"/>
</dbReference>
<dbReference type="Gene3D" id="3.30.470.30">
    <property type="entry name" value="DNA ligase/mRNA capping enzyme"/>
    <property type="match status" value="1"/>
</dbReference>
<dbReference type="InterPro" id="IPR000387">
    <property type="entry name" value="Tyr_Pase_dom"/>
</dbReference>
<dbReference type="Proteomes" id="UP000008370">
    <property type="component" value="Unassembled WGS sequence"/>
</dbReference>
<dbReference type="AlphaFoldDB" id="K5WQV7"/>
<dbReference type="EMBL" id="JH930468">
    <property type="protein sequence ID" value="EKM61644.1"/>
    <property type="molecule type" value="Genomic_DNA"/>
</dbReference>
<organism evidence="4 5">
    <name type="scientific">Phanerochaete carnosa (strain HHB-10118-sp)</name>
    <name type="common">White-rot fungus</name>
    <name type="synonym">Peniophora carnosa</name>
    <dbReference type="NCBI Taxonomy" id="650164"/>
    <lineage>
        <taxon>Eukaryota</taxon>
        <taxon>Fungi</taxon>
        <taxon>Dikarya</taxon>
        <taxon>Basidiomycota</taxon>
        <taxon>Agaricomycotina</taxon>
        <taxon>Agaricomycetes</taxon>
        <taxon>Polyporales</taxon>
        <taxon>Phanerochaetaceae</taxon>
        <taxon>Phanerochaete</taxon>
    </lineage>
</organism>
<dbReference type="InterPro" id="IPR027417">
    <property type="entry name" value="P-loop_NTPase"/>
</dbReference>
<dbReference type="InterPro" id="IPR052732">
    <property type="entry name" value="Cell-binding_unc_protein"/>
</dbReference>
<dbReference type="PROSITE" id="PS50055">
    <property type="entry name" value="TYR_PHOSPHATASE_PTP"/>
    <property type="match status" value="1"/>
</dbReference>
<dbReference type="Pfam" id="PF09414">
    <property type="entry name" value="RNA_ligase"/>
    <property type="match status" value="1"/>
</dbReference>
<gene>
    <name evidence="4" type="ORF">PHACADRAFT_51353</name>
</gene>
<keyword evidence="5" id="KW-1185">Reference proteome</keyword>
<evidence type="ECO:0000313" key="5">
    <source>
        <dbReference type="Proteomes" id="UP000008370"/>
    </source>
</evidence>
<dbReference type="SMART" id="SM00404">
    <property type="entry name" value="PTPc_motif"/>
    <property type="match status" value="1"/>
</dbReference>
<feature type="non-terminal residue" evidence="4">
    <location>
        <position position="1"/>
    </location>
</feature>
<dbReference type="GeneID" id="18919956"/>
<dbReference type="InterPro" id="IPR029021">
    <property type="entry name" value="Prot-tyrosine_phosphatase-like"/>
</dbReference>
<dbReference type="HOGENOM" id="CLU_007422_0_0_1"/>
<feature type="domain" description="Tyrosine-protein phosphatase" evidence="2">
    <location>
        <begin position="265"/>
        <end position="365"/>
    </location>
</feature>
<evidence type="ECO:0000313" key="4">
    <source>
        <dbReference type="EMBL" id="EKM61644.1"/>
    </source>
</evidence>
<reference evidence="4 5" key="1">
    <citation type="journal article" date="2012" name="BMC Genomics">
        <title>Comparative genomics of the white-rot fungi, Phanerochaete carnosa and P. chrysosporium, to elucidate the genetic basis of the distinct wood types they colonize.</title>
        <authorList>
            <person name="Suzuki H."/>
            <person name="MacDonald J."/>
            <person name="Syed K."/>
            <person name="Salamov A."/>
            <person name="Hori C."/>
            <person name="Aerts A."/>
            <person name="Henrissat B."/>
            <person name="Wiebenga A."/>
            <person name="vanKuyk P.A."/>
            <person name="Barry K."/>
            <person name="Lindquist E."/>
            <person name="LaButti K."/>
            <person name="Lapidus A."/>
            <person name="Lucas S."/>
            <person name="Coutinho P."/>
            <person name="Gong Y."/>
            <person name="Samejima M."/>
            <person name="Mahadevan R."/>
            <person name="Abou-Zaid M."/>
            <person name="de Vries R.P."/>
            <person name="Igarashi K."/>
            <person name="Yadav J.S."/>
            <person name="Grigoriev I.V."/>
            <person name="Master E.R."/>
        </authorList>
    </citation>
    <scope>NUCLEOTIDE SEQUENCE [LARGE SCALE GENOMIC DNA]</scope>
    <source>
        <strain evidence="4 5">HHB-10118-sp</strain>
    </source>
</reference>
<dbReference type="Gene3D" id="3.90.190.10">
    <property type="entry name" value="Protein tyrosine phosphatase superfamily"/>
    <property type="match status" value="1"/>
</dbReference>
<evidence type="ECO:0000259" key="3">
    <source>
        <dbReference type="PROSITE" id="PS50056"/>
    </source>
</evidence>
<dbReference type="InterPro" id="IPR021122">
    <property type="entry name" value="RNA_ligase_dom_REL/Rnl2"/>
</dbReference>
<dbReference type="InterPro" id="IPR054498">
    <property type="entry name" value="2H-SAK"/>
</dbReference>